<proteinExistence type="predicted"/>
<evidence type="ECO:0000313" key="2">
    <source>
        <dbReference type="EMBL" id="QHU23128.1"/>
    </source>
</evidence>
<dbReference type="AlphaFoldDB" id="A0A6C0L3S9"/>
<evidence type="ECO:0000256" key="1">
    <source>
        <dbReference type="SAM" id="MobiDB-lite"/>
    </source>
</evidence>
<feature type="compositionally biased region" description="Basic residues" evidence="1">
    <location>
        <begin position="102"/>
        <end position="122"/>
    </location>
</feature>
<feature type="region of interest" description="Disordered" evidence="1">
    <location>
        <begin position="86"/>
        <end position="122"/>
    </location>
</feature>
<accession>A0A6C0L3S9</accession>
<sequence length="122" mass="14069">MENNLNTPPSTPVRSSYRTPPRSSNTNIPPHAPTKKRPAPKVSQEEKDILLAIENIKESLDVKVPPEIREQIIEFLETDLMRLAKKSRKINSGFKKNSYGGRKTRKKTNSKRKSQKLRYKKN</sequence>
<protein>
    <submittedName>
        <fullName evidence="2">Uncharacterized protein</fullName>
    </submittedName>
</protein>
<name>A0A6C0L3S9_9ZZZZ</name>
<organism evidence="2">
    <name type="scientific">viral metagenome</name>
    <dbReference type="NCBI Taxonomy" id="1070528"/>
    <lineage>
        <taxon>unclassified sequences</taxon>
        <taxon>metagenomes</taxon>
        <taxon>organismal metagenomes</taxon>
    </lineage>
</organism>
<dbReference type="EMBL" id="MN741024">
    <property type="protein sequence ID" value="QHU23128.1"/>
    <property type="molecule type" value="Genomic_DNA"/>
</dbReference>
<feature type="compositionally biased region" description="Polar residues" evidence="1">
    <location>
        <begin position="1"/>
        <end position="28"/>
    </location>
</feature>
<feature type="region of interest" description="Disordered" evidence="1">
    <location>
        <begin position="1"/>
        <end position="44"/>
    </location>
</feature>
<reference evidence="2" key="1">
    <citation type="journal article" date="2020" name="Nature">
        <title>Giant virus diversity and host interactions through global metagenomics.</title>
        <authorList>
            <person name="Schulz F."/>
            <person name="Roux S."/>
            <person name="Paez-Espino D."/>
            <person name="Jungbluth S."/>
            <person name="Walsh D.A."/>
            <person name="Denef V.J."/>
            <person name="McMahon K.D."/>
            <person name="Konstantinidis K.T."/>
            <person name="Eloe-Fadrosh E.A."/>
            <person name="Kyrpides N.C."/>
            <person name="Woyke T."/>
        </authorList>
    </citation>
    <scope>NUCLEOTIDE SEQUENCE</scope>
    <source>
        <strain evidence="2">GVMAG-S-ERX555907-63</strain>
    </source>
</reference>